<dbReference type="GO" id="GO:0045944">
    <property type="term" value="P:positive regulation of transcription by RNA polymerase II"/>
    <property type="evidence" value="ECO:0007669"/>
    <property type="project" value="TreeGrafter"/>
</dbReference>
<accession>A0AAD9CJ21</accession>
<feature type="region of interest" description="Disordered" evidence="1">
    <location>
        <begin position="295"/>
        <end position="327"/>
    </location>
</feature>
<dbReference type="InterPro" id="IPR010011">
    <property type="entry name" value="NCO_DUF1518"/>
</dbReference>
<dbReference type="GO" id="GO:0032870">
    <property type="term" value="P:cellular response to hormone stimulus"/>
    <property type="evidence" value="ECO:0007669"/>
    <property type="project" value="TreeGrafter"/>
</dbReference>
<dbReference type="GO" id="GO:0016922">
    <property type="term" value="F:nuclear receptor binding"/>
    <property type="evidence" value="ECO:0007669"/>
    <property type="project" value="TreeGrafter"/>
</dbReference>
<dbReference type="GO" id="GO:0003713">
    <property type="term" value="F:transcription coactivator activity"/>
    <property type="evidence" value="ECO:0007669"/>
    <property type="project" value="InterPro"/>
</dbReference>
<feature type="compositionally biased region" description="Low complexity" evidence="1">
    <location>
        <begin position="23"/>
        <end position="90"/>
    </location>
</feature>
<feature type="domain" description="DUF1518" evidence="2">
    <location>
        <begin position="164"/>
        <end position="225"/>
    </location>
</feature>
<keyword evidence="3" id="KW-0675">Receptor</keyword>
<name>A0AAD9CJ21_DISEL</name>
<sequence>MNQTRQGIKMEHASGGNPAMHSGMQPGMQPTMQPGMQPGMQQGMQPGMQSAMQPGMQSAMQPGMQQGMQPGMQQGMQPGMQQGMQPGMQQGMQPGMQPNMQSGNMPGQPGFLNAQMMAQRQREMMTMQMRRQRMMMLMQQQQGQGQAAAARGFSPPPNVTAPGGMESPIGGPAMNQPGQQGFNYGGNYVAGMNQQGDPSFMAPVSSPPANMMQGRMAGPPQTNMMPGMQGNPQGGAMYPSGEMKGWTQGGIPRSNSYPQQQFPQQGSQGQFGPMMMNNSMGGAGPVNGAGAGQMGQMPGQMQGQMQGQMGMNPMAMGRMQMGPDQLK</sequence>
<keyword evidence="4" id="KW-1185">Reference proteome</keyword>
<protein>
    <submittedName>
        <fullName evidence="3">Nuclear receptor coactivator 3</fullName>
    </submittedName>
</protein>
<evidence type="ECO:0000256" key="1">
    <source>
        <dbReference type="SAM" id="MobiDB-lite"/>
    </source>
</evidence>
<dbReference type="PANTHER" id="PTHR10684">
    <property type="entry name" value="NUCLEAR RECEPTOR COACTIVATOR"/>
    <property type="match status" value="1"/>
</dbReference>
<evidence type="ECO:0000313" key="3">
    <source>
        <dbReference type="EMBL" id="KAK1902036.1"/>
    </source>
</evidence>
<reference evidence="3" key="1">
    <citation type="submission" date="2023-04" db="EMBL/GenBank/DDBJ databases">
        <title>Chromosome-level genome of Chaenocephalus aceratus.</title>
        <authorList>
            <person name="Park H."/>
        </authorList>
    </citation>
    <scope>NUCLEOTIDE SEQUENCE</scope>
    <source>
        <strain evidence="3">DE</strain>
        <tissue evidence="3">Muscle</tissue>
    </source>
</reference>
<comment type="caution">
    <text evidence="3">The sequence shown here is derived from an EMBL/GenBank/DDBJ whole genome shotgun (WGS) entry which is preliminary data.</text>
</comment>
<dbReference type="GO" id="GO:0005634">
    <property type="term" value="C:nucleus"/>
    <property type="evidence" value="ECO:0007669"/>
    <property type="project" value="InterPro"/>
</dbReference>
<dbReference type="PANTHER" id="PTHR10684:SF3">
    <property type="entry name" value="NUCLEAR RECEPTOR COACTIVATOR 3"/>
    <property type="match status" value="1"/>
</dbReference>
<dbReference type="Proteomes" id="UP001228049">
    <property type="component" value="Unassembled WGS sequence"/>
</dbReference>
<dbReference type="EMBL" id="JASDAP010000006">
    <property type="protein sequence ID" value="KAK1902036.1"/>
    <property type="molecule type" value="Genomic_DNA"/>
</dbReference>
<feature type="region of interest" description="Disordered" evidence="1">
    <location>
        <begin position="1"/>
        <end position="90"/>
    </location>
</feature>
<proteinExistence type="predicted"/>
<gene>
    <name evidence="3" type="ORF">KUDE01_005000</name>
</gene>
<dbReference type="SMART" id="SM01151">
    <property type="entry name" value="DUF1518"/>
    <property type="match status" value="1"/>
</dbReference>
<feature type="compositionally biased region" description="Low complexity" evidence="1">
    <location>
        <begin position="295"/>
        <end position="317"/>
    </location>
</feature>
<dbReference type="InterPro" id="IPR017426">
    <property type="entry name" value="Nuclear_rcpt_coactivator"/>
</dbReference>
<organism evidence="3 4">
    <name type="scientific">Dissostichus eleginoides</name>
    <name type="common">Patagonian toothfish</name>
    <name type="synonym">Dissostichus amissus</name>
    <dbReference type="NCBI Taxonomy" id="100907"/>
    <lineage>
        <taxon>Eukaryota</taxon>
        <taxon>Metazoa</taxon>
        <taxon>Chordata</taxon>
        <taxon>Craniata</taxon>
        <taxon>Vertebrata</taxon>
        <taxon>Euteleostomi</taxon>
        <taxon>Actinopterygii</taxon>
        <taxon>Neopterygii</taxon>
        <taxon>Teleostei</taxon>
        <taxon>Neoteleostei</taxon>
        <taxon>Acanthomorphata</taxon>
        <taxon>Eupercaria</taxon>
        <taxon>Perciformes</taxon>
        <taxon>Notothenioidei</taxon>
        <taxon>Nototheniidae</taxon>
        <taxon>Dissostichus</taxon>
    </lineage>
</organism>
<evidence type="ECO:0000313" key="4">
    <source>
        <dbReference type="Proteomes" id="UP001228049"/>
    </source>
</evidence>
<dbReference type="AlphaFoldDB" id="A0AAD9CJ21"/>
<evidence type="ECO:0000259" key="2">
    <source>
        <dbReference type="SMART" id="SM01151"/>
    </source>
</evidence>